<dbReference type="Proteomes" id="UP000034893">
    <property type="component" value="Unassembled WGS sequence"/>
</dbReference>
<dbReference type="InterPro" id="IPR035437">
    <property type="entry name" value="SNase_OB-fold_sf"/>
</dbReference>
<name>A0A0G0LGD6_9BACT</name>
<dbReference type="AlphaFoldDB" id="A0A0G0LGD6"/>
<dbReference type="EMBL" id="LBVP01000002">
    <property type="protein sequence ID" value="KKQ90102.1"/>
    <property type="molecule type" value="Genomic_DNA"/>
</dbReference>
<evidence type="ECO:0000256" key="1">
    <source>
        <dbReference type="ARBA" id="ARBA00022722"/>
    </source>
</evidence>
<dbReference type="PANTHER" id="PTHR12302">
    <property type="entry name" value="EBNA2 BINDING PROTEIN P100"/>
    <property type="match status" value="1"/>
</dbReference>
<feature type="region of interest" description="Disordered" evidence="4">
    <location>
        <begin position="28"/>
        <end position="54"/>
    </location>
</feature>
<keyword evidence="2" id="KW-0255">Endonuclease</keyword>
<dbReference type="PROSITE" id="PS50830">
    <property type="entry name" value="TNASE_3"/>
    <property type="match status" value="1"/>
</dbReference>
<sequence length="257" mass="28778">MKRLSLIFAVLAVLLIGAGLGFFISQTSKSNPDQSGQNQSVSRIEGEKTGQQLPSPTILAGQRIKVIRIIDGDTIEIEGGQKVRYIGIDAPETVHPDMKVQCFGKEAAVKNKELIEGKIIELEKDVSETDKYGRLLRYIYSDNIFVNDFLVRQGFAHASTYPPDVKYQDQFRQAEQEAQEFNRGLWGVCQSTSSQPSSSSQPSDCLIKGNISSSGEKIYHMPGQRYYDKTVIDENKGERWFCSEDEAVLAGWRKSKI</sequence>
<proteinExistence type="predicted"/>
<dbReference type="PATRIC" id="fig|1618414.3.peg.95"/>
<dbReference type="Gene3D" id="2.40.50.90">
    <property type="match status" value="1"/>
</dbReference>
<accession>A0A0G0LGD6</accession>
<evidence type="ECO:0000313" key="6">
    <source>
        <dbReference type="EMBL" id="KKQ90102.1"/>
    </source>
</evidence>
<dbReference type="SUPFAM" id="SSF50199">
    <property type="entry name" value="Staphylococcal nuclease"/>
    <property type="match status" value="1"/>
</dbReference>
<dbReference type="PANTHER" id="PTHR12302:SF3">
    <property type="entry name" value="SERINE_THREONINE-PROTEIN KINASE 31"/>
    <property type="match status" value="1"/>
</dbReference>
<dbReference type="GO" id="GO:0016787">
    <property type="term" value="F:hydrolase activity"/>
    <property type="evidence" value="ECO:0007669"/>
    <property type="project" value="UniProtKB-KW"/>
</dbReference>
<dbReference type="InterPro" id="IPR016071">
    <property type="entry name" value="Staphylococal_nuclease_OB-fold"/>
</dbReference>
<evidence type="ECO:0000256" key="2">
    <source>
        <dbReference type="ARBA" id="ARBA00022759"/>
    </source>
</evidence>
<evidence type="ECO:0000256" key="4">
    <source>
        <dbReference type="SAM" id="MobiDB-lite"/>
    </source>
</evidence>
<keyword evidence="3" id="KW-0378">Hydrolase</keyword>
<dbReference type="SMART" id="SM00318">
    <property type="entry name" value="SNc"/>
    <property type="match status" value="1"/>
</dbReference>
<dbReference type="Pfam" id="PF00565">
    <property type="entry name" value="SNase"/>
    <property type="match status" value="1"/>
</dbReference>
<dbReference type="GO" id="GO:0004519">
    <property type="term" value="F:endonuclease activity"/>
    <property type="evidence" value="ECO:0007669"/>
    <property type="project" value="UniProtKB-KW"/>
</dbReference>
<evidence type="ECO:0000313" key="7">
    <source>
        <dbReference type="Proteomes" id="UP000034893"/>
    </source>
</evidence>
<feature type="domain" description="TNase-like" evidence="5">
    <location>
        <begin position="60"/>
        <end position="188"/>
    </location>
</feature>
<evidence type="ECO:0000259" key="5">
    <source>
        <dbReference type="PROSITE" id="PS50830"/>
    </source>
</evidence>
<reference evidence="6 7" key="1">
    <citation type="journal article" date="2015" name="Nature">
        <title>rRNA introns, odd ribosomes, and small enigmatic genomes across a large radiation of phyla.</title>
        <authorList>
            <person name="Brown C.T."/>
            <person name="Hug L.A."/>
            <person name="Thomas B.C."/>
            <person name="Sharon I."/>
            <person name="Castelle C.J."/>
            <person name="Singh A."/>
            <person name="Wilkins M.J."/>
            <person name="Williams K.H."/>
            <person name="Banfield J.F."/>
        </authorList>
    </citation>
    <scope>NUCLEOTIDE SEQUENCE [LARGE SCALE GENOMIC DNA]</scope>
</reference>
<protein>
    <submittedName>
        <fullName evidence="6">Nuclease (SNase domain-containing protein)</fullName>
    </submittedName>
</protein>
<gene>
    <name evidence="6" type="ORF">UT12_C0002G0033</name>
</gene>
<comment type="caution">
    <text evidence="6">The sequence shown here is derived from an EMBL/GenBank/DDBJ whole genome shotgun (WGS) entry which is preliminary data.</text>
</comment>
<evidence type="ECO:0000256" key="3">
    <source>
        <dbReference type="ARBA" id="ARBA00022801"/>
    </source>
</evidence>
<feature type="compositionally biased region" description="Polar residues" evidence="4">
    <location>
        <begin position="28"/>
        <end position="42"/>
    </location>
</feature>
<keyword evidence="1" id="KW-0540">Nuclease</keyword>
<organism evidence="6 7">
    <name type="scientific">Candidatus Curtissbacteria bacterium GW2011_GWC2_38_9</name>
    <dbReference type="NCBI Taxonomy" id="1618414"/>
    <lineage>
        <taxon>Bacteria</taxon>
        <taxon>Candidatus Curtissiibacteriota</taxon>
    </lineage>
</organism>